<dbReference type="HOGENOM" id="CLU_1259103_0_0_2"/>
<name>A0A076L9S3_9EURY</name>
<evidence type="ECO:0000313" key="3">
    <source>
        <dbReference type="Proteomes" id="UP000028781"/>
    </source>
</evidence>
<proteinExistence type="predicted"/>
<sequence length="241" mass="26989">MKKTIVSFLLLFFILPNYASNPDIIVTPEKCLVNSSVYVIFQWRVPYAVEDFNVTVFSDAIEFEESTLYYAGVAEDAKVFHIFEGKAIKPGNHTIKIQMKYFVNGVTVKKKFLANITILSLSEIATKNEVENVSEIDINNITILKNITENVSKNTSIMNSTNISNISINDNNVSLNKTNENVDITNSQENEDVNASNLCTNNETSAQSVQNTQNNSWLIYGIFGLVLGIAFGFVVMYLIKI</sequence>
<evidence type="ECO:0000313" key="2">
    <source>
        <dbReference type="EMBL" id="AIJ05040.1"/>
    </source>
</evidence>
<keyword evidence="1" id="KW-0812">Transmembrane</keyword>
<accession>A0A076L9S3</accession>
<reference evidence="2 3" key="1">
    <citation type="journal article" date="2015" name="Int. J. Syst. Evol. Microbiol.">
        <title>M ethanocaldococcus bathoardescens sp. nov., a hyperthermophilic methanogen isolated from a volcanically active deep-sea hydrothermal vent.</title>
        <authorList>
            <person name="Stewart L.C."/>
            <person name="Jung J.H."/>
            <person name="Kim Y.T."/>
            <person name="Kwon S.W."/>
            <person name="Park C.S."/>
            <person name="Holden J.F."/>
        </authorList>
    </citation>
    <scope>NUCLEOTIDE SEQUENCE [LARGE SCALE GENOMIC DNA]</scope>
    <source>
        <strain evidence="2 3">JH146</strain>
    </source>
</reference>
<keyword evidence="3" id="KW-1185">Reference proteome</keyword>
<dbReference type="AlphaFoldDB" id="A0A076L9S3"/>
<gene>
    <name evidence="2" type="ORF">JH146_0189</name>
</gene>
<dbReference type="RefSeq" id="WP_048201247.1">
    <property type="nucleotide sequence ID" value="NZ_CP009149.1"/>
</dbReference>
<dbReference type="KEGG" id="mjh:JH146_0189"/>
<dbReference type="OrthoDB" id="66107at2157"/>
<keyword evidence="1" id="KW-0472">Membrane</keyword>
<protein>
    <submittedName>
        <fullName evidence="2">Uncharacterized protein</fullName>
    </submittedName>
</protein>
<dbReference type="GeneID" id="24890780"/>
<evidence type="ECO:0000256" key="1">
    <source>
        <dbReference type="SAM" id="Phobius"/>
    </source>
</evidence>
<dbReference type="Proteomes" id="UP000028781">
    <property type="component" value="Chromosome"/>
</dbReference>
<dbReference type="EMBL" id="CP009149">
    <property type="protein sequence ID" value="AIJ05040.1"/>
    <property type="molecule type" value="Genomic_DNA"/>
</dbReference>
<keyword evidence="1" id="KW-1133">Transmembrane helix</keyword>
<feature type="transmembrane region" description="Helical" evidence="1">
    <location>
        <begin position="217"/>
        <end position="239"/>
    </location>
</feature>
<organism evidence="2 3">
    <name type="scientific">Methanocaldococcus bathoardescens</name>
    <dbReference type="NCBI Taxonomy" id="1301915"/>
    <lineage>
        <taxon>Archaea</taxon>
        <taxon>Methanobacteriati</taxon>
        <taxon>Methanobacteriota</taxon>
        <taxon>Methanomada group</taxon>
        <taxon>Methanococci</taxon>
        <taxon>Methanococcales</taxon>
        <taxon>Methanocaldococcaceae</taxon>
        <taxon>Methanocaldococcus</taxon>
    </lineage>
</organism>
<dbReference type="STRING" id="1301915.JH146_0189"/>